<reference evidence="1" key="1">
    <citation type="journal article" date="2023" name="Plant J.">
        <title>The genome of the king protea, Protea cynaroides.</title>
        <authorList>
            <person name="Chang J."/>
            <person name="Duong T.A."/>
            <person name="Schoeman C."/>
            <person name="Ma X."/>
            <person name="Roodt D."/>
            <person name="Barker N."/>
            <person name="Li Z."/>
            <person name="Van de Peer Y."/>
            <person name="Mizrachi E."/>
        </authorList>
    </citation>
    <scope>NUCLEOTIDE SEQUENCE</scope>
    <source>
        <tissue evidence="1">Young leaves</tissue>
    </source>
</reference>
<keyword evidence="2" id="KW-1185">Reference proteome</keyword>
<name>A0A9Q0HET2_9MAGN</name>
<evidence type="ECO:0000313" key="2">
    <source>
        <dbReference type="Proteomes" id="UP001141806"/>
    </source>
</evidence>
<proteinExistence type="predicted"/>
<evidence type="ECO:0000313" key="1">
    <source>
        <dbReference type="EMBL" id="KAJ4962349.1"/>
    </source>
</evidence>
<accession>A0A9Q0HET2</accession>
<dbReference type="EMBL" id="JAMYWD010000008">
    <property type="protein sequence ID" value="KAJ4962349.1"/>
    <property type="molecule type" value="Genomic_DNA"/>
</dbReference>
<organism evidence="1 2">
    <name type="scientific">Protea cynaroides</name>
    <dbReference type="NCBI Taxonomy" id="273540"/>
    <lineage>
        <taxon>Eukaryota</taxon>
        <taxon>Viridiplantae</taxon>
        <taxon>Streptophyta</taxon>
        <taxon>Embryophyta</taxon>
        <taxon>Tracheophyta</taxon>
        <taxon>Spermatophyta</taxon>
        <taxon>Magnoliopsida</taxon>
        <taxon>Proteales</taxon>
        <taxon>Proteaceae</taxon>
        <taxon>Protea</taxon>
    </lineage>
</organism>
<dbReference type="AlphaFoldDB" id="A0A9Q0HET2"/>
<sequence>MHIFGCASVKTHVNGYMTTIYDIELSFPSKHITLSFFYIKTQNHLFHFLPYSNSLRAQQSTLYSQLLSISPPTFHFFYASLPAISLRQAIDCSFFFMDPISASGCTSNFCIF</sequence>
<gene>
    <name evidence="1" type="ORF">NE237_022288</name>
</gene>
<comment type="caution">
    <text evidence="1">The sequence shown here is derived from an EMBL/GenBank/DDBJ whole genome shotgun (WGS) entry which is preliminary data.</text>
</comment>
<dbReference type="Proteomes" id="UP001141806">
    <property type="component" value="Unassembled WGS sequence"/>
</dbReference>
<protein>
    <submittedName>
        <fullName evidence="1">Uncharacterized protein</fullName>
    </submittedName>
</protein>